<dbReference type="InterPro" id="IPR029061">
    <property type="entry name" value="THDP-binding"/>
</dbReference>
<dbReference type="CDD" id="cd02012">
    <property type="entry name" value="TPP_TK"/>
    <property type="match status" value="1"/>
</dbReference>
<keyword evidence="3" id="KW-0808">Transferase</keyword>
<comment type="similarity">
    <text evidence="2">Belongs to the transketolase family.</text>
</comment>
<keyword evidence="4" id="KW-0479">Metal-binding</keyword>
<evidence type="ECO:0000313" key="7">
    <source>
        <dbReference type="EMBL" id="RJP23751.1"/>
    </source>
</evidence>
<dbReference type="PANTHER" id="PTHR47514:SF1">
    <property type="entry name" value="TRANSKETOLASE N-TERMINAL SECTION-RELATED"/>
    <property type="match status" value="1"/>
</dbReference>
<evidence type="ECO:0000256" key="5">
    <source>
        <dbReference type="ARBA" id="ARBA00023052"/>
    </source>
</evidence>
<keyword evidence="5" id="KW-0786">Thiamine pyrophosphate</keyword>
<organism evidence="7 8">
    <name type="scientific">Abyssobacteria bacterium (strain SURF_5)</name>
    <dbReference type="NCBI Taxonomy" id="2093360"/>
    <lineage>
        <taxon>Bacteria</taxon>
        <taxon>Pseudomonadati</taxon>
        <taxon>Candidatus Hydrogenedentota</taxon>
        <taxon>Candidatus Abyssobacteria</taxon>
    </lineage>
</organism>
<dbReference type="Gene3D" id="3.40.50.970">
    <property type="match status" value="1"/>
</dbReference>
<evidence type="ECO:0000256" key="4">
    <source>
        <dbReference type="ARBA" id="ARBA00022723"/>
    </source>
</evidence>
<evidence type="ECO:0000256" key="1">
    <source>
        <dbReference type="ARBA" id="ARBA00001964"/>
    </source>
</evidence>
<protein>
    <submittedName>
        <fullName evidence="7">Transketolase</fullName>
    </submittedName>
</protein>
<sequence>MRIDQELIKNLEAQAKIVRRDIIQMLTKAASGHPGGSLSCADLIAALYFHVMRHDAKRPDWSDRDRFLLSKGHCAPAWYSVLARSGYFPATWLDALRKLNHPLQGHPDMLKTTGVEMSSGSLGQGLSIANGMALAARLDRKSYRIYVLMGDGEIQEGQVWEAAMTASHHKLDNLCAIIDNNGLQIDGHTEEIKSLGSISEKWISFGWNAIDIDGHDMRQILQALKMAEETKGKPSIIVAKTTKGKGVSFMENQVDFHGVAPTAEECVRALAELE</sequence>
<comment type="caution">
    <text evidence="7">The sequence shown here is derived from an EMBL/GenBank/DDBJ whole genome shotgun (WGS) entry which is preliminary data.</text>
</comment>
<comment type="cofactor">
    <cofactor evidence="1">
        <name>thiamine diphosphate</name>
        <dbReference type="ChEBI" id="CHEBI:58937"/>
    </cofactor>
</comment>
<name>A0A3A4P792_ABYX5</name>
<dbReference type="InterPro" id="IPR005474">
    <property type="entry name" value="Transketolase_N"/>
</dbReference>
<feature type="domain" description="Transketolase N-terminal" evidence="6">
    <location>
        <begin position="15"/>
        <end position="266"/>
    </location>
</feature>
<dbReference type="EMBL" id="QZKU01000043">
    <property type="protein sequence ID" value="RJP23751.1"/>
    <property type="molecule type" value="Genomic_DNA"/>
</dbReference>
<gene>
    <name evidence="7" type="ORF">C4520_05730</name>
</gene>
<dbReference type="Proteomes" id="UP000265882">
    <property type="component" value="Unassembled WGS sequence"/>
</dbReference>
<dbReference type="AlphaFoldDB" id="A0A3A4P792"/>
<dbReference type="PROSITE" id="PS00801">
    <property type="entry name" value="TRANSKETOLASE_1"/>
    <property type="match status" value="1"/>
</dbReference>
<evidence type="ECO:0000256" key="3">
    <source>
        <dbReference type="ARBA" id="ARBA00022679"/>
    </source>
</evidence>
<dbReference type="GO" id="GO:0016740">
    <property type="term" value="F:transferase activity"/>
    <property type="evidence" value="ECO:0007669"/>
    <property type="project" value="UniProtKB-KW"/>
</dbReference>
<dbReference type="InterPro" id="IPR049557">
    <property type="entry name" value="Transketolase_CS"/>
</dbReference>
<dbReference type="Pfam" id="PF00456">
    <property type="entry name" value="Transketolase_N"/>
    <property type="match status" value="1"/>
</dbReference>
<reference evidence="7 8" key="1">
    <citation type="journal article" date="2017" name="ISME J.">
        <title>Energy and carbon metabolisms in a deep terrestrial subsurface fluid microbial community.</title>
        <authorList>
            <person name="Momper L."/>
            <person name="Jungbluth S.P."/>
            <person name="Lee M.D."/>
            <person name="Amend J.P."/>
        </authorList>
    </citation>
    <scope>NUCLEOTIDE SEQUENCE [LARGE SCALE GENOMIC DNA]</scope>
    <source>
        <strain evidence="7">SURF_5</strain>
    </source>
</reference>
<dbReference type="SUPFAM" id="SSF52518">
    <property type="entry name" value="Thiamin diphosphate-binding fold (THDP-binding)"/>
    <property type="match status" value="1"/>
</dbReference>
<dbReference type="PANTHER" id="PTHR47514">
    <property type="entry name" value="TRANSKETOLASE N-TERMINAL SECTION-RELATED"/>
    <property type="match status" value="1"/>
</dbReference>
<evidence type="ECO:0000313" key="8">
    <source>
        <dbReference type="Proteomes" id="UP000265882"/>
    </source>
</evidence>
<dbReference type="GO" id="GO:0046872">
    <property type="term" value="F:metal ion binding"/>
    <property type="evidence" value="ECO:0007669"/>
    <property type="project" value="UniProtKB-KW"/>
</dbReference>
<evidence type="ECO:0000256" key="2">
    <source>
        <dbReference type="ARBA" id="ARBA00007131"/>
    </source>
</evidence>
<evidence type="ECO:0000259" key="6">
    <source>
        <dbReference type="Pfam" id="PF00456"/>
    </source>
</evidence>
<proteinExistence type="inferred from homology"/>
<accession>A0A3A4P792</accession>